<reference evidence="1 2" key="1">
    <citation type="submission" date="2020-10" db="EMBL/GenBank/DDBJ databases">
        <title>Sequencing the genomes of 1000 actinobacteria strains.</title>
        <authorList>
            <person name="Klenk H.-P."/>
        </authorList>
    </citation>
    <scope>NUCLEOTIDE SEQUENCE [LARGE SCALE GENOMIC DNA]</scope>
    <source>
        <strain evidence="1 2">DSM 46744</strain>
    </source>
</reference>
<proteinExistence type="predicted"/>
<evidence type="ECO:0000313" key="2">
    <source>
        <dbReference type="Proteomes" id="UP000627838"/>
    </source>
</evidence>
<dbReference type="EMBL" id="JADBDZ010000001">
    <property type="protein sequence ID" value="MBE1536538.1"/>
    <property type="molecule type" value="Genomic_DNA"/>
</dbReference>
<protein>
    <submittedName>
        <fullName evidence="1">Uncharacterized protein</fullName>
    </submittedName>
</protein>
<gene>
    <name evidence="1" type="ORF">H4W34_006371</name>
</gene>
<accession>A0ABR9K1Q5</accession>
<keyword evidence="2" id="KW-1185">Reference proteome</keyword>
<dbReference type="Proteomes" id="UP000627838">
    <property type="component" value="Unassembled WGS sequence"/>
</dbReference>
<organism evidence="1 2">
    <name type="scientific">Actinomadura algeriensis</name>
    <dbReference type="NCBI Taxonomy" id="1679523"/>
    <lineage>
        <taxon>Bacteria</taxon>
        <taxon>Bacillati</taxon>
        <taxon>Actinomycetota</taxon>
        <taxon>Actinomycetes</taxon>
        <taxon>Streptosporangiales</taxon>
        <taxon>Thermomonosporaceae</taxon>
        <taxon>Actinomadura</taxon>
    </lineage>
</organism>
<sequence length="33" mass="3679">MDVPRQPFGVKRGFGFSTRISSIVIRVLMSPVT</sequence>
<evidence type="ECO:0000313" key="1">
    <source>
        <dbReference type="EMBL" id="MBE1536538.1"/>
    </source>
</evidence>
<comment type="caution">
    <text evidence="1">The sequence shown here is derived from an EMBL/GenBank/DDBJ whole genome shotgun (WGS) entry which is preliminary data.</text>
</comment>
<name>A0ABR9K1Q5_9ACTN</name>